<evidence type="ECO:0000256" key="4">
    <source>
        <dbReference type="ARBA" id="ARBA00022692"/>
    </source>
</evidence>
<evidence type="ECO:0000313" key="8">
    <source>
        <dbReference type="EMBL" id="KQH87529.1"/>
    </source>
</evidence>
<keyword evidence="3" id="KW-1003">Cell membrane</keyword>
<evidence type="ECO:0000256" key="7">
    <source>
        <dbReference type="SAM" id="Phobius"/>
    </source>
</evidence>
<dbReference type="EMBL" id="LKHS01000002">
    <property type="protein sequence ID" value="KQH87529.1"/>
    <property type="molecule type" value="Genomic_DNA"/>
</dbReference>
<dbReference type="RefSeq" id="WP_055465232.1">
    <property type="nucleotide sequence ID" value="NZ_LKHS01000002.1"/>
</dbReference>
<evidence type="ECO:0000313" key="9">
    <source>
        <dbReference type="Proteomes" id="UP000051221"/>
    </source>
</evidence>
<dbReference type="GO" id="GO:0022857">
    <property type="term" value="F:transmembrane transporter activity"/>
    <property type="evidence" value="ECO:0007669"/>
    <property type="project" value="InterPro"/>
</dbReference>
<evidence type="ECO:0000256" key="6">
    <source>
        <dbReference type="ARBA" id="ARBA00023136"/>
    </source>
</evidence>
<evidence type="ECO:0000256" key="2">
    <source>
        <dbReference type="ARBA" id="ARBA00022448"/>
    </source>
</evidence>
<feature type="transmembrane region" description="Helical" evidence="7">
    <location>
        <begin position="138"/>
        <end position="157"/>
    </location>
</feature>
<gene>
    <name evidence="8" type="ORF">AMR76_02760</name>
</gene>
<sequence length="643" mass="71397">MNISRQQWLFAAKVYISAMLAYFVAVEMGLTNPYWAMVTCCVLSNPLSGAVRARATYRFAGTLFAGFISLLLSAWFVNEPLILVMVTGLVSSVILALSYADRTPRAYSLQLTGVTIMLVLVAYLSQPENMFTMVVTRVVEICIGILSVTFVDALVFPGTTQPMLQSRVDNWMRDLKAWRDDCLTGIANHTTESDRLAILADVSSLSQLVSTMKLDHAVDRQTRQAMIALQRQIMAMIPTLSALGHAMHSLSPETRERLSPSVESWTANNEVMQPIVIPKAVVQDASPWEKLVLERVQRLLNQHLTDWESVTALQGLVAGKPTHAYTRYAALKAKAFPLPPDTGLMLRMFMGILLTYSLLSAIWYFTGWNQGPNMVLMGVVAISFFGGSDEPGIAITHFGRFAFISALTAFTLGYVLLPLANSQTSFLLIMATFMLPMGLWASKNPLAMLVLALSLSNVNFQNHYTPFNIGFFLDGSVATLVGVFVAFVAIAVSRRWGAQHALQHLLKREYRDQQTLVHTFDDVAIETYATRSLDRMALQVSRLGAALGKESLILLNQLKANITMAKLRQLSSAHPMASTLQPLLQALSQRDKRPVQSSDELRHQLDRALERANHEHQTDIVHLLTGLRIALYPTAPHWTPLYA</sequence>
<dbReference type="InterPro" id="IPR006726">
    <property type="entry name" value="PHBA_efflux_AaeB/fusaric-R"/>
</dbReference>
<evidence type="ECO:0000256" key="3">
    <source>
        <dbReference type="ARBA" id="ARBA00022475"/>
    </source>
</evidence>
<keyword evidence="6 7" id="KW-0472">Membrane</keyword>
<accession>A0A0Q2MHZ0</accession>
<dbReference type="GO" id="GO:0005886">
    <property type="term" value="C:plasma membrane"/>
    <property type="evidence" value="ECO:0007669"/>
    <property type="project" value="UniProtKB-SubCell"/>
</dbReference>
<dbReference type="InParanoid" id="A0A0Q2MHZ0"/>
<comment type="caution">
    <text evidence="8">The sequence shown here is derived from an EMBL/GenBank/DDBJ whole genome shotgun (WGS) entry which is preliminary data.</text>
</comment>
<dbReference type="Proteomes" id="UP000051221">
    <property type="component" value="Unassembled WGS sequence"/>
</dbReference>
<name>A0A0Q2MHZ0_VIBFU</name>
<organism evidence="8 9">
    <name type="scientific">Vibrio furnissii</name>
    <dbReference type="NCBI Taxonomy" id="29494"/>
    <lineage>
        <taxon>Bacteria</taxon>
        <taxon>Pseudomonadati</taxon>
        <taxon>Pseudomonadota</taxon>
        <taxon>Gammaproteobacteria</taxon>
        <taxon>Vibrionales</taxon>
        <taxon>Vibrionaceae</taxon>
        <taxon>Vibrio</taxon>
    </lineage>
</organism>
<evidence type="ECO:0000256" key="5">
    <source>
        <dbReference type="ARBA" id="ARBA00022989"/>
    </source>
</evidence>
<evidence type="ECO:0008006" key="10">
    <source>
        <dbReference type="Google" id="ProtNLM"/>
    </source>
</evidence>
<feature type="transmembrane region" description="Helical" evidence="7">
    <location>
        <begin position="82"/>
        <end position="100"/>
    </location>
</feature>
<feature type="transmembrane region" description="Helical" evidence="7">
    <location>
        <begin position="344"/>
        <end position="365"/>
    </location>
</feature>
<feature type="transmembrane region" description="Helical" evidence="7">
    <location>
        <begin position="399"/>
        <end position="417"/>
    </location>
</feature>
<feature type="transmembrane region" description="Helical" evidence="7">
    <location>
        <begin position="57"/>
        <end position="76"/>
    </location>
</feature>
<dbReference type="PANTHER" id="PTHR30509:SF9">
    <property type="entry name" value="MULTIDRUG RESISTANCE PROTEIN MDTO"/>
    <property type="match status" value="1"/>
</dbReference>
<keyword evidence="4 7" id="KW-0812">Transmembrane</keyword>
<keyword evidence="9" id="KW-1185">Reference proteome</keyword>
<protein>
    <recommendedName>
        <fullName evidence="10">Fusaric acid resistance protein</fullName>
    </recommendedName>
</protein>
<feature type="transmembrane region" description="Helical" evidence="7">
    <location>
        <begin position="423"/>
        <end position="441"/>
    </location>
</feature>
<evidence type="ECO:0000256" key="1">
    <source>
        <dbReference type="ARBA" id="ARBA00004651"/>
    </source>
</evidence>
<comment type="subcellular location">
    <subcellularLocation>
        <location evidence="1">Cell membrane</location>
        <topology evidence="1">Multi-pass membrane protein</topology>
    </subcellularLocation>
</comment>
<reference evidence="8 9" key="1">
    <citation type="submission" date="2015-08" db="EMBL/GenBank/DDBJ databases">
        <title>Antibacterial properties of a collection of Vibrionaceae strains.</title>
        <authorList>
            <person name="Giubergia S."/>
        </authorList>
    </citation>
    <scope>NUCLEOTIDE SEQUENCE [LARGE SCALE GENOMIC DNA]</scope>
    <source>
        <strain evidence="8 9">S0821</strain>
    </source>
</reference>
<dbReference type="Pfam" id="PF04632">
    <property type="entry name" value="FUSC"/>
    <property type="match status" value="1"/>
</dbReference>
<dbReference type="AlphaFoldDB" id="A0A0Q2MHZ0"/>
<proteinExistence type="predicted"/>
<feature type="transmembrane region" description="Helical" evidence="7">
    <location>
        <begin position="107"/>
        <end position="126"/>
    </location>
</feature>
<keyword evidence="2" id="KW-0813">Transport</keyword>
<keyword evidence="5 7" id="KW-1133">Transmembrane helix</keyword>
<feature type="transmembrane region" description="Helical" evidence="7">
    <location>
        <begin position="470"/>
        <end position="492"/>
    </location>
</feature>
<dbReference type="PANTHER" id="PTHR30509">
    <property type="entry name" value="P-HYDROXYBENZOIC ACID EFFLUX PUMP SUBUNIT-RELATED"/>
    <property type="match status" value="1"/>
</dbReference>